<dbReference type="RefSeq" id="WP_093618058.1">
    <property type="nucleotide sequence ID" value="NZ_BOMT01000052.1"/>
</dbReference>
<dbReference type="STRING" id="35752.SAMN05421541_109311"/>
<evidence type="ECO:0000313" key="2">
    <source>
        <dbReference type="Proteomes" id="UP000199645"/>
    </source>
</evidence>
<gene>
    <name evidence="1" type="ORF">SAMN05421541_109311</name>
</gene>
<reference evidence="1 2" key="1">
    <citation type="submission" date="2016-10" db="EMBL/GenBank/DDBJ databases">
        <authorList>
            <person name="de Groot N.N."/>
        </authorList>
    </citation>
    <scope>NUCLEOTIDE SEQUENCE [LARGE SCALE GENOMIC DNA]</scope>
    <source>
        <strain evidence="1 2">DSM 43019</strain>
    </source>
</reference>
<keyword evidence="2" id="KW-1185">Reference proteome</keyword>
<organism evidence="1 2">
    <name type="scientific">Actinoplanes philippinensis</name>
    <dbReference type="NCBI Taxonomy" id="35752"/>
    <lineage>
        <taxon>Bacteria</taxon>
        <taxon>Bacillati</taxon>
        <taxon>Actinomycetota</taxon>
        <taxon>Actinomycetes</taxon>
        <taxon>Micromonosporales</taxon>
        <taxon>Micromonosporaceae</taxon>
        <taxon>Actinoplanes</taxon>
    </lineage>
</organism>
<protein>
    <submittedName>
        <fullName evidence="1">Uncharacterized protein</fullName>
    </submittedName>
</protein>
<dbReference type="Proteomes" id="UP000199645">
    <property type="component" value="Unassembled WGS sequence"/>
</dbReference>
<evidence type="ECO:0000313" key="1">
    <source>
        <dbReference type="EMBL" id="SFF37326.1"/>
    </source>
</evidence>
<proteinExistence type="predicted"/>
<accession>A0A1I2I8X9</accession>
<name>A0A1I2I8X9_9ACTN</name>
<dbReference type="AlphaFoldDB" id="A0A1I2I8X9"/>
<sequence length="112" mass="12415">MAGVVLAWHDGTALPRIAPWVTVRAVEYTYFGIVPADDEPGEPSAVLRTWTDAGGVDHEQTFTGALSWERSDTMSPVAGPAYDPDPVEITRATVERSVHRLTERIQAQRRRK</sequence>
<dbReference type="EMBL" id="FONV01000009">
    <property type="protein sequence ID" value="SFF37326.1"/>
    <property type="molecule type" value="Genomic_DNA"/>
</dbReference>
<dbReference type="OrthoDB" id="3635282at2"/>